<comment type="caution">
    <text evidence="2">The sequence shown here is derived from an EMBL/GenBank/DDBJ whole genome shotgun (WGS) entry which is preliminary data.</text>
</comment>
<keyword evidence="1" id="KW-0732">Signal</keyword>
<organism evidence="2 3">
    <name type="scientific">Cylicocyclus nassatus</name>
    <name type="common">Nematode worm</name>
    <dbReference type="NCBI Taxonomy" id="53992"/>
    <lineage>
        <taxon>Eukaryota</taxon>
        <taxon>Metazoa</taxon>
        <taxon>Ecdysozoa</taxon>
        <taxon>Nematoda</taxon>
        <taxon>Chromadorea</taxon>
        <taxon>Rhabditida</taxon>
        <taxon>Rhabditina</taxon>
        <taxon>Rhabditomorpha</taxon>
        <taxon>Strongyloidea</taxon>
        <taxon>Strongylidae</taxon>
        <taxon>Cylicocyclus</taxon>
    </lineage>
</organism>
<feature type="chain" id="PRO_5041242829" evidence="1">
    <location>
        <begin position="21"/>
        <end position="118"/>
    </location>
</feature>
<name>A0AA36MEY5_CYLNA</name>
<gene>
    <name evidence="2" type="ORF">CYNAS_LOCUS19426</name>
</gene>
<feature type="signal peptide" evidence="1">
    <location>
        <begin position="1"/>
        <end position="20"/>
    </location>
</feature>
<evidence type="ECO:0000313" key="2">
    <source>
        <dbReference type="EMBL" id="CAJ0607443.1"/>
    </source>
</evidence>
<accession>A0AA36MEY5</accession>
<protein>
    <submittedName>
        <fullName evidence="2">Uncharacterized protein</fullName>
    </submittedName>
</protein>
<reference evidence="2" key="1">
    <citation type="submission" date="2023-07" db="EMBL/GenBank/DDBJ databases">
        <authorList>
            <consortium name="CYATHOMIX"/>
        </authorList>
    </citation>
    <scope>NUCLEOTIDE SEQUENCE</scope>
    <source>
        <strain evidence="2">N/A</strain>
    </source>
</reference>
<dbReference type="Proteomes" id="UP001176961">
    <property type="component" value="Unassembled WGS sequence"/>
</dbReference>
<dbReference type="EMBL" id="CATQJL010000316">
    <property type="protein sequence ID" value="CAJ0607443.1"/>
    <property type="molecule type" value="Genomic_DNA"/>
</dbReference>
<evidence type="ECO:0000313" key="3">
    <source>
        <dbReference type="Proteomes" id="UP001176961"/>
    </source>
</evidence>
<sequence length="118" mass="13846">MLIARILLYLFPIVPQRVWPEEIIMYPRYPASYKTCPPQDIDGAAVCITINLKKCRFVDLQWRYVKEVVKPYNVKDQIAYYAETKTRGIIYIFHFCEAGKTPFCKLPRSRSTAKSFCV</sequence>
<keyword evidence="3" id="KW-1185">Reference proteome</keyword>
<proteinExistence type="predicted"/>
<dbReference type="AlphaFoldDB" id="A0AA36MEY5"/>
<evidence type="ECO:0000256" key="1">
    <source>
        <dbReference type="SAM" id="SignalP"/>
    </source>
</evidence>